<dbReference type="Proteomes" id="UP000559027">
    <property type="component" value="Unassembled WGS sequence"/>
</dbReference>
<comment type="caution">
    <text evidence="1">The sequence shown here is derived from an EMBL/GenBank/DDBJ whole genome shotgun (WGS) entry which is preliminary data.</text>
</comment>
<organism evidence="1 2">
    <name type="scientific">Leucocoprinus leucothites</name>
    <dbReference type="NCBI Taxonomy" id="201217"/>
    <lineage>
        <taxon>Eukaryota</taxon>
        <taxon>Fungi</taxon>
        <taxon>Dikarya</taxon>
        <taxon>Basidiomycota</taxon>
        <taxon>Agaricomycotina</taxon>
        <taxon>Agaricomycetes</taxon>
        <taxon>Agaricomycetidae</taxon>
        <taxon>Agaricales</taxon>
        <taxon>Agaricineae</taxon>
        <taxon>Agaricaceae</taxon>
        <taxon>Leucocoprinus</taxon>
    </lineage>
</organism>
<evidence type="ECO:0000313" key="2">
    <source>
        <dbReference type="Proteomes" id="UP000559027"/>
    </source>
</evidence>
<gene>
    <name evidence="1" type="ORF">D9756_001719</name>
</gene>
<protein>
    <submittedName>
        <fullName evidence="1">Uncharacterized protein</fullName>
    </submittedName>
</protein>
<sequence>MRIDHGDILSRIQLLRQDWLITLSRNQTTDTTYLSAWHLNGSTDSHCAAKVEVAGHPSKFAAAVRNGGNSVIIALFNNYRISGGVEIFSLSLTDDYIFEDAPVSPLKRVAEISYSDKPAPGYDSLDHRGMFVEVQVNNNLVAVSLARINRSGPPLTYQIILVDMCSLAAVVISKTIAEDVTCSRFIFKLLPSHIAILFSGQNEGSLYWQDIRDALKLCSSAGTLALNGTRHTTFFMDRLPIFDIGTLQPTYTSGFFGMLHDVFFTAEVIRTTQSTLGIISRRLERLWAFRLTLSPASPGWAPSLQVSLELTSSLRLKTGLNIENLALGRTGYRMVLLERSWETDEYKLKKVTLPMPGRRTNVAVHDLIPSQVALPFELHQCISIWFEEATGRVCFGLHTGQMYLLDV</sequence>
<keyword evidence="2" id="KW-1185">Reference proteome</keyword>
<evidence type="ECO:0000313" key="1">
    <source>
        <dbReference type="EMBL" id="KAF5358452.1"/>
    </source>
</evidence>
<accession>A0A8H5G4W7</accession>
<name>A0A8H5G4W7_9AGAR</name>
<proteinExistence type="predicted"/>
<dbReference type="EMBL" id="JAACJO010000005">
    <property type="protein sequence ID" value="KAF5358452.1"/>
    <property type="molecule type" value="Genomic_DNA"/>
</dbReference>
<dbReference type="AlphaFoldDB" id="A0A8H5G4W7"/>
<reference evidence="1 2" key="1">
    <citation type="journal article" date="2020" name="ISME J.">
        <title>Uncovering the hidden diversity of litter-decomposition mechanisms in mushroom-forming fungi.</title>
        <authorList>
            <person name="Floudas D."/>
            <person name="Bentzer J."/>
            <person name="Ahren D."/>
            <person name="Johansson T."/>
            <person name="Persson P."/>
            <person name="Tunlid A."/>
        </authorList>
    </citation>
    <scope>NUCLEOTIDE SEQUENCE [LARGE SCALE GENOMIC DNA]</scope>
    <source>
        <strain evidence="1 2">CBS 146.42</strain>
    </source>
</reference>
<dbReference type="OrthoDB" id="424465at2759"/>